<dbReference type="InterPro" id="IPR036390">
    <property type="entry name" value="WH_DNA-bd_sf"/>
</dbReference>
<dbReference type="Gene3D" id="1.10.10.10">
    <property type="entry name" value="Winged helix-like DNA-binding domain superfamily/Winged helix DNA-binding domain"/>
    <property type="match status" value="1"/>
</dbReference>
<sequence length="104" mass="11778">MPETSARLLRLLSLLQTPRDWPGSALAERLGVDVRTVRRDIDKLRCRTFRLDRLRTRVPAGPRFAPRELTVEKVASRTSQGVSTAAYRYRARASCGCRWSGPPP</sequence>
<organism evidence="2 3">
    <name type="scientific">Streptomyces candidus</name>
    <dbReference type="NCBI Taxonomy" id="67283"/>
    <lineage>
        <taxon>Bacteria</taxon>
        <taxon>Bacillati</taxon>
        <taxon>Actinomycetota</taxon>
        <taxon>Actinomycetes</taxon>
        <taxon>Kitasatosporales</taxon>
        <taxon>Streptomycetaceae</taxon>
        <taxon>Streptomyces</taxon>
    </lineage>
</organism>
<reference evidence="2 3" key="1">
    <citation type="submission" date="2020-08" db="EMBL/GenBank/DDBJ databases">
        <title>Genomic Encyclopedia of Type Strains, Phase IV (KMG-IV): sequencing the most valuable type-strain genomes for metagenomic binning, comparative biology and taxonomic classification.</title>
        <authorList>
            <person name="Goeker M."/>
        </authorList>
    </citation>
    <scope>NUCLEOTIDE SEQUENCE [LARGE SCALE GENOMIC DNA]</scope>
    <source>
        <strain evidence="2 3">DSM 40141</strain>
    </source>
</reference>
<protein>
    <submittedName>
        <fullName evidence="2">Biotin operon repressor</fullName>
    </submittedName>
</protein>
<accession>A0A7X0HC16</accession>
<gene>
    <name evidence="2" type="ORF">HNQ79_001295</name>
</gene>
<dbReference type="EMBL" id="JACHEM010000003">
    <property type="protein sequence ID" value="MBB6434844.1"/>
    <property type="molecule type" value="Genomic_DNA"/>
</dbReference>
<evidence type="ECO:0000259" key="1">
    <source>
        <dbReference type="Pfam" id="PF08279"/>
    </source>
</evidence>
<dbReference type="InterPro" id="IPR036388">
    <property type="entry name" value="WH-like_DNA-bd_sf"/>
</dbReference>
<dbReference type="SUPFAM" id="SSF46785">
    <property type="entry name" value="Winged helix' DNA-binding domain"/>
    <property type="match status" value="1"/>
</dbReference>
<comment type="caution">
    <text evidence="2">The sequence shown here is derived from an EMBL/GenBank/DDBJ whole genome shotgun (WGS) entry which is preliminary data.</text>
</comment>
<dbReference type="AlphaFoldDB" id="A0A7X0HC16"/>
<dbReference type="Proteomes" id="UP000540423">
    <property type="component" value="Unassembled WGS sequence"/>
</dbReference>
<dbReference type="Pfam" id="PF08279">
    <property type="entry name" value="HTH_11"/>
    <property type="match status" value="1"/>
</dbReference>
<evidence type="ECO:0000313" key="3">
    <source>
        <dbReference type="Proteomes" id="UP000540423"/>
    </source>
</evidence>
<name>A0A7X0HC16_9ACTN</name>
<proteinExistence type="predicted"/>
<dbReference type="InterPro" id="IPR013196">
    <property type="entry name" value="HTH_11"/>
</dbReference>
<evidence type="ECO:0000313" key="2">
    <source>
        <dbReference type="EMBL" id="MBB6434844.1"/>
    </source>
</evidence>
<feature type="domain" description="Helix-turn-helix type 11" evidence="1">
    <location>
        <begin position="7"/>
        <end position="45"/>
    </location>
</feature>
<keyword evidence="3" id="KW-1185">Reference proteome</keyword>